<evidence type="ECO:0000256" key="1">
    <source>
        <dbReference type="ARBA" id="ARBA00007613"/>
    </source>
</evidence>
<evidence type="ECO:0000313" key="2">
    <source>
        <dbReference type="EMBL" id="MDP9959191.1"/>
    </source>
</evidence>
<dbReference type="PANTHER" id="PTHR30203:SF24">
    <property type="entry name" value="BLR4935 PROTEIN"/>
    <property type="match status" value="1"/>
</dbReference>
<protein>
    <submittedName>
        <fullName evidence="2">Cobalt-zinc-cadmium efflux system outer membrane protein</fullName>
    </submittedName>
</protein>
<proteinExistence type="inferred from homology"/>
<keyword evidence="3" id="KW-1185">Reference proteome</keyword>
<dbReference type="InterPro" id="IPR003423">
    <property type="entry name" value="OMP_efflux"/>
</dbReference>
<dbReference type="Proteomes" id="UP001235513">
    <property type="component" value="Unassembled WGS sequence"/>
</dbReference>
<organism evidence="2 3">
    <name type="scientific">Chryseobacterium lathyri</name>
    <dbReference type="NCBI Taxonomy" id="395933"/>
    <lineage>
        <taxon>Bacteria</taxon>
        <taxon>Pseudomonadati</taxon>
        <taxon>Bacteroidota</taxon>
        <taxon>Flavobacteriia</taxon>
        <taxon>Flavobacteriales</taxon>
        <taxon>Weeksellaceae</taxon>
        <taxon>Chryseobacterium group</taxon>
        <taxon>Chryseobacterium</taxon>
    </lineage>
</organism>
<evidence type="ECO:0000313" key="3">
    <source>
        <dbReference type="Proteomes" id="UP001235513"/>
    </source>
</evidence>
<dbReference type="PANTHER" id="PTHR30203">
    <property type="entry name" value="OUTER MEMBRANE CATION EFFLUX PROTEIN"/>
    <property type="match status" value="1"/>
</dbReference>
<dbReference type="EMBL" id="JAUSRL010000002">
    <property type="protein sequence ID" value="MDP9959191.1"/>
    <property type="molecule type" value="Genomic_DNA"/>
</dbReference>
<name>A0ABT9SIE4_9FLAO</name>
<sequence length="352" mass="40311">MGVNYISTIRKRDYVENTGLFNSANTQTNLQIGKTFQIAGQRKNAVDFAEKTAAASEKNYNETERNLYLEVAHKWIEIWSAQKRLALIQTAKSNIDSLVNINQYRYAKQVITQIDLYRTELLGKQYTLQTKTAQQEIINKQKELKFLLGTEEDVNADISDDFLYQIPSDIDSLLQQSLNNRSDILSSKLAIEAASSNIRLQKSLSIPSPELGVVYNPQNTIPYVGAYATFELPFFSRNQGERQKAVLLKQQAEQQLNTIHGQIETEVANAYANYQLQKQTLENFKNINMQAQTILNNVKYAYLRGGTTMIDFLEAQRSWLETQQQYFEALEQYKQSNIQLLYATGLINQLAK</sequence>
<gene>
    <name evidence="2" type="ORF">J2T04_001070</name>
</gene>
<dbReference type="Gene3D" id="1.20.1600.10">
    <property type="entry name" value="Outer membrane efflux proteins (OEP)"/>
    <property type="match status" value="1"/>
</dbReference>
<dbReference type="InterPro" id="IPR010131">
    <property type="entry name" value="MdtP/NodT-like"/>
</dbReference>
<dbReference type="Pfam" id="PF02321">
    <property type="entry name" value="OEP"/>
    <property type="match status" value="2"/>
</dbReference>
<accession>A0ABT9SIE4</accession>
<reference evidence="2 3" key="1">
    <citation type="submission" date="2023-07" db="EMBL/GenBank/DDBJ databases">
        <title>Sorghum-associated microbial communities from plants grown in Nebraska, USA.</title>
        <authorList>
            <person name="Schachtman D."/>
        </authorList>
    </citation>
    <scope>NUCLEOTIDE SEQUENCE [LARGE SCALE GENOMIC DNA]</scope>
    <source>
        <strain evidence="2 3">CC351</strain>
    </source>
</reference>
<dbReference type="SUPFAM" id="SSF56954">
    <property type="entry name" value="Outer membrane efflux proteins (OEP)"/>
    <property type="match status" value="1"/>
</dbReference>
<comment type="caution">
    <text evidence="2">The sequence shown here is derived from an EMBL/GenBank/DDBJ whole genome shotgun (WGS) entry which is preliminary data.</text>
</comment>
<comment type="similarity">
    <text evidence="1">Belongs to the outer membrane factor (OMF) (TC 1.B.17) family.</text>
</comment>